<dbReference type="GO" id="GO:0140359">
    <property type="term" value="F:ABC-type transporter activity"/>
    <property type="evidence" value="ECO:0007669"/>
    <property type="project" value="InterPro"/>
</dbReference>
<reference evidence="2 3" key="1">
    <citation type="journal article" date="2016" name="Nat. Commun.">
        <title>Thousands of microbial genomes shed light on interconnected biogeochemical processes in an aquifer system.</title>
        <authorList>
            <person name="Anantharaman K."/>
            <person name="Brown C.T."/>
            <person name="Hug L.A."/>
            <person name="Sharon I."/>
            <person name="Castelle C.J."/>
            <person name="Probst A.J."/>
            <person name="Thomas B.C."/>
            <person name="Singh A."/>
            <person name="Wilkins M.J."/>
            <person name="Karaoz U."/>
            <person name="Brodie E.L."/>
            <person name="Williams K.H."/>
            <person name="Hubbard S.S."/>
            <person name="Banfield J.F."/>
        </authorList>
    </citation>
    <scope>NUCLEOTIDE SEQUENCE [LARGE SCALE GENOMIC DNA]</scope>
    <source>
        <strain evidence="3">RIFCSPLOWO2_12_FULL_64_10</strain>
    </source>
</reference>
<comment type="caution">
    <text evidence="2">The sequence shown here is derived from an EMBL/GenBank/DDBJ whole genome shotgun (WGS) entry which is preliminary data.</text>
</comment>
<protein>
    <recommendedName>
        <fullName evidence="4">ABC transporter permease</fullName>
    </recommendedName>
</protein>
<evidence type="ECO:0000313" key="2">
    <source>
        <dbReference type="EMBL" id="OGG55487.1"/>
    </source>
</evidence>
<evidence type="ECO:0000256" key="1">
    <source>
        <dbReference type="SAM" id="Phobius"/>
    </source>
</evidence>
<dbReference type="AlphaFoldDB" id="A0A1F6D294"/>
<dbReference type="PANTHER" id="PTHR43471">
    <property type="entry name" value="ABC TRANSPORTER PERMEASE"/>
    <property type="match status" value="1"/>
</dbReference>
<proteinExistence type="predicted"/>
<dbReference type="Proteomes" id="UP000178606">
    <property type="component" value="Unassembled WGS sequence"/>
</dbReference>
<feature type="transmembrane region" description="Helical" evidence="1">
    <location>
        <begin position="215"/>
        <end position="238"/>
    </location>
</feature>
<keyword evidence="1" id="KW-0812">Transmembrane</keyword>
<keyword evidence="1" id="KW-0472">Membrane</keyword>
<organism evidence="2 3">
    <name type="scientific">Handelsmanbacteria sp. (strain RIFCSPLOWO2_12_FULL_64_10)</name>
    <dbReference type="NCBI Taxonomy" id="1817868"/>
    <lineage>
        <taxon>Bacteria</taxon>
        <taxon>Candidatus Handelsmaniibacteriota</taxon>
    </lineage>
</organism>
<feature type="transmembrane region" description="Helical" evidence="1">
    <location>
        <begin position="250"/>
        <end position="272"/>
    </location>
</feature>
<dbReference type="PANTHER" id="PTHR43471:SF1">
    <property type="entry name" value="ABC TRANSPORTER PERMEASE PROTEIN NOSY-RELATED"/>
    <property type="match status" value="1"/>
</dbReference>
<keyword evidence="1" id="KW-1133">Transmembrane helix</keyword>
<sequence length="315" mass="34763">MSGHLIRKEILDQILSLRFMVLSIIGVLSIWLSLYDGYAYYQARLRDHRLAQAMTSDRLSQIKDAGWSELQYVGFEEHKPPTPMSIFIRGLDPTLGRSISNAGSNVSGPEVRHLRWSPAEAEPILGMFPPLDLGLVVQVVISLFVLLLSYDAVCGEKEGGTLRLTASFPVPRHRLLLGKLVGVLVPALAAFGLPLLLGIAVILALPEVKITDLEWMRLTLIFGAFGLYLSAFVCAGLLASCLTHRPATSFVLLLAFWVATVVVIPRLGLIAAEAFRPAPTLREQYQERSAVWASIRASIQTPTKDLSTWEKEHPQ</sequence>
<dbReference type="GO" id="GO:0005886">
    <property type="term" value="C:plasma membrane"/>
    <property type="evidence" value="ECO:0007669"/>
    <property type="project" value="UniProtKB-SubCell"/>
</dbReference>
<gene>
    <name evidence="2" type="ORF">A3F84_18750</name>
</gene>
<feature type="transmembrane region" description="Helical" evidence="1">
    <location>
        <begin position="15"/>
        <end position="35"/>
    </location>
</feature>
<name>A0A1F6D294_HANXR</name>
<evidence type="ECO:0000313" key="3">
    <source>
        <dbReference type="Proteomes" id="UP000178606"/>
    </source>
</evidence>
<dbReference type="EMBL" id="MFKF01000075">
    <property type="protein sequence ID" value="OGG55487.1"/>
    <property type="molecule type" value="Genomic_DNA"/>
</dbReference>
<accession>A0A1F6D294</accession>
<dbReference type="Pfam" id="PF12679">
    <property type="entry name" value="ABC2_membrane_2"/>
    <property type="match status" value="1"/>
</dbReference>
<feature type="transmembrane region" description="Helical" evidence="1">
    <location>
        <begin position="175"/>
        <end position="203"/>
    </location>
</feature>
<evidence type="ECO:0008006" key="4">
    <source>
        <dbReference type="Google" id="ProtNLM"/>
    </source>
</evidence>